<reference evidence="2" key="1">
    <citation type="submission" date="2020-10" db="EMBL/GenBank/DDBJ databases">
        <authorList>
            <person name="Gilroy R."/>
        </authorList>
    </citation>
    <scope>NUCLEOTIDE SEQUENCE</scope>
    <source>
        <strain evidence="2">ChiSxjej1B13-7958</strain>
    </source>
</reference>
<name>A0A9D1AMA5_9FIRM</name>
<dbReference type="Pfam" id="PF13320">
    <property type="entry name" value="GH123_cat"/>
    <property type="match status" value="1"/>
</dbReference>
<dbReference type="InterPro" id="IPR025150">
    <property type="entry name" value="GH123_cat"/>
</dbReference>
<dbReference type="Proteomes" id="UP000824242">
    <property type="component" value="Unassembled WGS sequence"/>
</dbReference>
<proteinExistence type="predicted"/>
<reference evidence="2" key="2">
    <citation type="journal article" date="2021" name="PeerJ">
        <title>Extensive microbial diversity within the chicken gut microbiome revealed by metagenomics and culture.</title>
        <authorList>
            <person name="Gilroy R."/>
            <person name="Ravi A."/>
            <person name="Getino M."/>
            <person name="Pursley I."/>
            <person name="Horton D.L."/>
            <person name="Alikhan N.F."/>
            <person name="Baker D."/>
            <person name="Gharbi K."/>
            <person name="Hall N."/>
            <person name="Watson M."/>
            <person name="Adriaenssens E.M."/>
            <person name="Foster-Nyarko E."/>
            <person name="Jarju S."/>
            <person name="Secka A."/>
            <person name="Antonio M."/>
            <person name="Oren A."/>
            <person name="Chaudhuri R.R."/>
            <person name="La Ragione R."/>
            <person name="Hildebrand F."/>
            <person name="Pallen M.J."/>
        </authorList>
    </citation>
    <scope>NUCLEOTIDE SEQUENCE</scope>
    <source>
        <strain evidence="2">ChiSxjej1B13-7958</strain>
    </source>
</reference>
<gene>
    <name evidence="2" type="ORF">IAB89_05215</name>
</gene>
<organism evidence="2 3">
    <name type="scientific">Candidatus Caccousia avicola</name>
    <dbReference type="NCBI Taxonomy" id="2840721"/>
    <lineage>
        <taxon>Bacteria</taxon>
        <taxon>Bacillati</taxon>
        <taxon>Bacillota</taxon>
        <taxon>Clostridia</taxon>
        <taxon>Eubacteriales</taxon>
        <taxon>Oscillospiraceae</taxon>
        <taxon>Oscillospiraceae incertae sedis</taxon>
        <taxon>Candidatus Caccousia</taxon>
    </lineage>
</organism>
<accession>A0A9D1AMA5</accession>
<comment type="caution">
    <text evidence="2">The sequence shown here is derived from an EMBL/GenBank/DDBJ whole genome shotgun (WGS) entry which is preliminary data.</text>
</comment>
<dbReference type="AlphaFoldDB" id="A0A9D1AMA5"/>
<evidence type="ECO:0000259" key="1">
    <source>
        <dbReference type="Pfam" id="PF13320"/>
    </source>
</evidence>
<feature type="domain" description="Glycoside hydrolase 123 catalytic" evidence="1">
    <location>
        <begin position="173"/>
        <end position="493"/>
    </location>
</feature>
<evidence type="ECO:0000313" key="3">
    <source>
        <dbReference type="Proteomes" id="UP000824242"/>
    </source>
</evidence>
<dbReference type="EMBL" id="DVGZ01000052">
    <property type="protein sequence ID" value="HIR47044.1"/>
    <property type="molecule type" value="Genomic_DNA"/>
</dbReference>
<evidence type="ECO:0000313" key="2">
    <source>
        <dbReference type="EMBL" id="HIR47044.1"/>
    </source>
</evidence>
<sequence length="536" mass="61991">MKGFCTAQEEWLFPDQELSELPESMELHMAQNGKEALRLLLPLESGSLSLSLEGADEFDAEWFEMIDVGVGYNETEKEEQDGMFVITEKDYEKPDYCTRKAPFRVYEALRPLHSLSMEPRGGRCALYLTLSPKPGTAPGTRKLTLHAGEYSLALTVRVYGVTIPEETLNVTNWFNLDNIALFHGIEMNTPAYFDMLRKYARAMRRTRQTHFFISFDPKKALVSKNPYRFDFSYLKPIIAIFFEEGFRTMEFGNFGTKHDNLFTDEIKCAADPSVPLSSDEGYYLTLAMAQSLASFLGENGWRDKTIFHIFDEPDVHISSPESMEKRKQQYLRVVSILRRYFPGCRTIEAVKTTQFKGAVDIWVPLTANYEEFREEYDKMSALGDEIWCYVCCVPTGRWLNRFLDIDLLRSRLLFWGCSRFGLKGYLHWGFNYWPQKDFDPFEESNAPNEPFNGIYPAGDAYIVYPGGEDGPWLGNRLEAQRRGAEDFELLALLKEKNPDAYEKVMQKTFRTNTDYELSAEHFEETRREILALLEAC</sequence>
<protein>
    <submittedName>
        <fullName evidence="2">DUF4091 domain-containing protein</fullName>
    </submittedName>
</protein>